<keyword evidence="3" id="KW-1185">Reference proteome</keyword>
<dbReference type="AlphaFoldDB" id="A0AA39MEP8"/>
<feature type="non-terminal residue" evidence="2">
    <location>
        <position position="1"/>
    </location>
</feature>
<feature type="domain" description="GPI inositol-deacylase winged helix" evidence="1">
    <location>
        <begin position="12"/>
        <end position="100"/>
    </location>
</feature>
<dbReference type="EMBL" id="JAUEPT010000134">
    <property type="protein sequence ID" value="KAK0430760.1"/>
    <property type="molecule type" value="Genomic_DNA"/>
</dbReference>
<reference evidence="2" key="1">
    <citation type="submission" date="2023-06" db="EMBL/GenBank/DDBJ databases">
        <authorList>
            <consortium name="Lawrence Berkeley National Laboratory"/>
            <person name="Ahrendt S."/>
            <person name="Sahu N."/>
            <person name="Indic B."/>
            <person name="Wong-Bajracharya J."/>
            <person name="Merenyi Z."/>
            <person name="Ke H.-M."/>
            <person name="Monk M."/>
            <person name="Kocsube S."/>
            <person name="Drula E."/>
            <person name="Lipzen A."/>
            <person name="Balint B."/>
            <person name="Henrissat B."/>
            <person name="Andreopoulos B."/>
            <person name="Martin F.M."/>
            <person name="Harder C.B."/>
            <person name="Rigling D."/>
            <person name="Ford K.L."/>
            <person name="Foster G.D."/>
            <person name="Pangilinan J."/>
            <person name="Papanicolaou A."/>
            <person name="Barry K."/>
            <person name="LaButti K."/>
            <person name="Viragh M."/>
            <person name="Koriabine M."/>
            <person name="Yan M."/>
            <person name="Riley R."/>
            <person name="Champramary S."/>
            <person name="Plett K.L."/>
            <person name="Tsai I.J."/>
            <person name="Slot J."/>
            <person name="Sipos G."/>
            <person name="Plett J."/>
            <person name="Nagy L.G."/>
            <person name="Grigoriev I.V."/>
        </authorList>
    </citation>
    <scope>NUCLEOTIDE SEQUENCE</scope>
    <source>
        <strain evidence="2">FPL87.14</strain>
    </source>
</reference>
<dbReference type="Pfam" id="PF22939">
    <property type="entry name" value="WHD_GPIID"/>
    <property type="match status" value="1"/>
</dbReference>
<dbReference type="InterPro" id="IPR054471">
    <property type="entry name" value="GPIID_WHD"/>
</dbReference>
<name>A0AA39MEP8_9AGAR</name>
<feature type="non-terminal residue" evidence="2">
    <location>
        <position position="123"/>
    </location>
</feature>
<dbReference type="Proteomes" id="UP001175226">
    <property type="component" value="Unassembled WGS sequence"/>
</dbReference>
<evidence type="ECO:0000259" key="1">
    <source>
        <dbReference type="Pfam" id="PF22939"/>
    </source>
</evidence>
<dbReference type="PANTHER" id="PTHR10039">
    <property type="entry name" value="AMELOGENIN"/>
    <property type="match status" value="1"/>
</dbReference>
<gene>
    <name evidence="2" type="ORF">EV421DRAFT_1669507</name>
</gene>
<dbReference type="PANTHER" id="PTHR10039:SF15">
    <property type="entry name" value="NACHT DOMAIN-CONTAINING PROTEIN"/>
    <property type="match status" value="1"/>
</dbReference>
<sequence length="123" mass="14227">AYDKTLERINSQGKYDRELAYRIFGWIAFTRRPLTVLELQHALAVEPGTTTLDPDNLCSEDLLGSVCGGLIIITDQMGWSRDPIVRFVHYTTQEFFISQQNNLFPQFQKTIMHTCLTYMSLDF</sequence>
<protein>
    <recommendedName>
        <fullName evidence="1">GPI inositol-deacylase winged helix domain-containing protein</fullName>
    </recommendedName>
</protein>
<organism evidence="2 3">
    <name type="scientific">Armillaria borealis</name>
    <dbReference type="NCBI Taxonomy" id="47425"/>
    <lineage>
        <taxon>Eukaryota</taxon>
        <taxon>Fungi</taxon>
        <taxon>Dikarya</taxon>
        <taxon>Basidiomycota</taxon>
        <taxon>Agaricomycotina</taxon>
        <taxon>Agaricomycetes</taxon>
        <taxon>Agaricomycetidae</taxon>
        <taxon>Agaricales</taxon>
        <taxon>Marasmiineae</taxon>
        <taxon>Physalacriaceae</taxon>
        <taxon>Armillaria</taxon>
    </lineage>
</organism>
<evidence type="ECO:0000313" key="2">
    <source>
        <dbReference type="EMBL" id="KAK0430760.1"/>
    </source>
</evidence>
<comment type="caution">
    <text evidence="2">The sequence shown here is derived from an EMBL/GenBank/DDBJ whole genome shotgun (WGS) entry which is preliminary data.</text>
</comment>
<accession>A0AA39MEP8</accession>
<evidence type="ECO:0000313" key="3">
    <source>
        <dbReference type="Proteomes" id="UP001175226"/>
    </source>
</evidence>
<proteinExistence type="predicted"/>